<evidence type="ECO:0000313" key="8">
    <source>
        <dbReference type="Proteomes" id="UP001059617"/>
    </source>
</evidence>
<dbReference type="Pfam" id="PF09339">
    <property type="entry name" value="HTH_IclR"/>
    <property type="match status" value="1"/>
</dbReference>
<protein>
    <submittedName>
        <fullName evidence="7">IclR family transcriptional regulator</fullName>
    </submittedName>
</protein>
<reference evidence="7" key="2">
    <citation type="submission" date="2022-09" db="EMBL/GenBank/DDBJ databases">
        <title>Biosynthetic gene clusters of Dactylosporangioum fulvum.</title>
        <authorList>
            <person name="Caradec T."/>
        </authorList>
    </citation>
    <scope>NUCLEOTIDE SEQUENCE</scope>
    <source>
        <strain evidence="7">NRRL B-16292</strain>
    </source>
</reference>
<proteinExistence type="predicted"/>
<dbReference type="RefSeq" id="WP_259866316.1">
    <property type="nucleotide sequence ID" value="NZ_CP073720.1"/>
</dbReference>
<keyword evidence="1" id="KW-0805">Transcription regulation</keyword>
<evidence type="ECO:0000259" key="5">
    <source>
        <dbReference type="PROSITE" id="PS51077"/>
    </source>
</evidence>
<keyword evidence="2" id="KW-0238">DNA-binding</keyword>
<dbReference type="PROSITE" id="PS51078">
    <property type="entry name" value="ICLR_ED"/>
    <property type="match status" value="1"/>
</dbReference>
<dbReference type="SUPFAM" id="SSF55781">
    <property type="entry name" value="GAF domain-like"/>
    <property type="match status" value="1"/>
</dbReference>
<sequence length="252" mass="27246">MRYIVESAQDPTSARRIAAEIGMPSTTVHRALSSLVAVGMLAHNPTTQLYELGPALHRMARLVTARHPLSDLVVPYLQNLTQLTGETSHIGQYDQSRHEMMFISQVQGSRALRYVVPLHSWVPLYLGASGLAILAFLDGDSQNLVIERASKELGGKVTGLRERLAEVRLKGYAISHGQRLPGAVGIAAPLRGAGSSVIGDVVLTIPEVQFDEAKTDEYARLVMECAQEITTALGGPADQDGSPRTSIEEPEE</sequence>
<feature type="region of interest" description="Disordered" evidence="4">
    <location>
        <begin position="232"/>
        <end position="252"/>
    </location>
</feature>
<evidence type="ECO:0000256" key="4">
    <source>
        <dbReference type="SAM" id="MobiDB-lite"/>
    </source>
</evidence>
<organism evidence="7 8">
    <name type="scientific">Dactylosporangium fulvum</name>
    <dbReference type="NCBI Taxonomy" id="53359"/>
    <lineage>
        <taxon>Bacteria</taxon>
        <taxon>Bacillati</taxon>
        <taxon>Actinomycetota</taxon>
        <taxon>Actinomycetes</taxon>
        <taxon>Micromonosporales</taxon>
        <taxon>Micromonosporaceae</taxon>
        <taxon>Dactylosporangium</taxon>
    </lineage>
</organism>
<dbReference type="Proteomes" id="UP001059617">
    <property type="component" value="Chromosome"/>
</dbReference>
<dbReference type="PROSITE" id="PS51077">
    <property type="entry name" value="HTH_ICLR"/>
    <property type="match status" value="1"/>
</dbReference>
<dbReference type="PANTHER" id="PTHR30136:SF35">
    <property type="entry name" value="HTH-TYPE TRANSCRIPTIONAL REGULATOR RV1719"/>
    <property type="match status" value="1"/>
</dbReference>
<dbReference type="InterPro" id="IPR050707">
    <property type="entry name" value="HTH_MetabolicPath_Reg"/>
</dbReference>
<dbReference type="Gene3D" id="1.10.10.10">
    <property type="entry name" value="Winged helix-like DNA-binding domain superfamily/Winged helix DNA-binding domain"/>
    <property type="match status" value="1"/>
</dbReference>
<name>A0ABY5WCL5_9ACTN</name>
<evidence type="ECO:0000256" key="3">
    <source>
        <dbReference type="ARBA" id="ARBA00023163"/>
    </source>
</evidence>
<dbReference type="InterPro" id="IPR036390">
    <property type="entry name" value="WH_DNA-bd_sf"/>
</dbReference>
<dbReference type="SMART" id="SM00346">
    <property type="entry name" value="HTH_ICLR"/>
    <property type="match status" value="1"/>
</dbReference>
<reference evidence="7" key="1">
    <citation type="submission" date="2021-04" db="EMBL/GenBank/DDBJ databases">
        <authorList>
            <person name="Hartkoorn R.C."/>
            <person name="Beaudoing E."/>
            <person name="Hot D."/>
        </authorList>
    </citation>
    <scope>NUCLEOTIDE SEQUENCE</scope>
    <source>
        <strain evidence="7">NRRL B-16292</strain>
    </source>
</reference>
<keyword evidence="8" id="KW-1185">Reference proteome</keyword>
<dbReference type="InterPro" id="IPR036388">
    <property type="entry name" value="WH-like_DNA-bd_sf"/>
</dbReference>
<keyword evidence="3" id="KW-0804">Transcription</keyword>
<gene>
    <name evidence="7" type="ORF">Dfulv_22120</name>
</gene>
<dbReference type="InterPro" id="IPR029016">
    <property type="entry name" value="GAF-like_dom_sf"/>
</dbReference>
<accession>A0ABY5WCL5</accession>
<dbReference type="InterPro" id="IPR005471">
    <property type="entry name" value="Tscrpt_reg_IclR_N"/>
</dbReference>
<evidence type="ECO:0000313" key="7">
    <source>
        <dbReference type="EMBL" id="UWP86789.1"/>
    </source>
</evidence>
<evidence type="ECO:0000256" key="1">
    <source>
        <dbReference type="ARBA" id="ARBA00023015"/>
    </source>
</evidence>
<feature type="domain" description="IclR-ED" evidence="6">
    <location>
        <begin position="55"/>
        <end position="235"/>
    </location>
</feature>
<dbReference type="Pfam" id="PF01614">
    <property type="entry name" value="IclR_C"/>
    <property type="match status" value="1"/>
</dbReference>
<dbReference type="Gene3D" id="3.30.450.40">
    <property type="match status" value="1"/>
</dbReference>
<dbReference type="InterPro" id="IPR014757">
    <property type="entry name" value="Tscrpt_reg_IclR_C"/>
</dbReference>
<evidence type="ECO:0000259" key="6">
    <source>
        <dbReference type="PROSITE" id="PS51078"/>
    </source>
</evidence>
<feature type="domain" description="HTH iclR-type" evidence="5">
    <location>
        <begin position="1"/>
        <end position="54"/>
    </location>
</feature>
<dbReference type="EMBL" id="CP073720">
    <property type="protein sequence ID" value="UWP86789.1"/>
    <property type="molecule type" value="Genomic_DNA"/>
</dbReference>
<dbReference type="PANTHER" id="PTHR30136">
    <property type="entry name" value="HELIX-TURN-HELIX TRANSCRIPTIONAL REGULATOR, ICLR FAMILY"/>
    <property type="match status" value="1"/>
</dbReference>
<evidence type="ECO:0000256" key="2">
    <source>
        <dbReference type="ARBA" id="ARBA00023125"/>
    </source>
</evidence>
<dbReference type="SUPFAM" id="SSF46785">
    <property type="entry name" value="Winged helix' DNA-binding domain"/>
    <property type="match status" value="1"/>
</dbReference>